<protein>
    <submittedName>
        <fullName evidence="1">Uncharacterized protein</fullName>
    </submittedName>
</protein>
<dbReference type="InterPro" id="IPR025586">
    <property type="entry name" value="PcfJ"/>
</dbReference>
<evidence type="ECO:0000313" key="1">
    <source>
        <dbReference type="EMBL" id="KPL52989.1"/>
    </source>
</evidence>
<dbReference type="AlphaFoldDB" id="A0A0P6WEC2"/>
<dbReference type="RefSeq" id="WP_054359152.1">
    <property type="nucleotide sequence ID" value="NZ_LJYW01000001.1"/>
</dbReference>
<organism evidence="1 2">
    <name type="scientific">Prosthecodimorpha hirschii</name>
    <dbReference type="NCBI Taxonomy" id="665126"/>
    <lineage>
        <taxon>Bacteria</taxon>
        <taxon>Pseudomonadati</taxon>
        <taxon>Pseudomonadota</taxon>
        <taxon>Alphaproteobacteria</taxon>
        <taxon>Hyphomicrobiales</taxon>
        <taxon>Ancalomicrobiaceae</taxon>
        <taxon>Prosthecodimorpha</taxon>
    </lineage>
</organism>
<reference evidence="1 2" key="2">
    <citation type="submission" date="2015-10" db="EMBL/GenBank/DDBJ databases">
        <title>Draft Genome Sequence of Prosthecomicrobium hirschii ATCC 27832.</title>
        <authorList>
            <person name="Daniel J."/>
            <person name="Givan S.A."/>
            <person name="Brun Y.V."/>
            <person name="Brown P.J."/>
        </authorList>
    </citation>
    <scope>NUCLEOTIDE SEQUENCE [LARGE SCALE GENOMIC DNA]</scope>
    <source>
        <strain evidence="1 2">16</strain>
    </source>
</reference>
<dbReference type="Pfam" id="PF14284">
    <property type="entry name" value="PcfJ"/>
    <property type="match status" value="1"/>
</dbReference>
<name>A0A0P6WEC2_9HYPH</name>
<dbReference type="Proteomes" id="UP000048984">
    <property type="component" value="Unassembled WGS sequence"/>
</dbReference>
<sequence length="351" mass="39528">MFETRWQPAIRQLAAAHGRIADLAVSFPALLFALAHPRRGLDVRPALDKVLAGAPLAAIAADLGVPMWLRPLQPALLRAPLPALPDGLLFRRQLVNHLPRRAKSATQWFEAVAEAARWGEPDFVVWCAREAPTGAPIEDHDIAYLALWHFFSQRPESEAGLCVDRRWGPTIGWDAAVTAARSFRRTVMTKVHLGAIPVEDPWLQPATVGDFKFVPLLSAAAIIEEASAMDNCVRDFAGRVTGGRYRVWSVQRNGERLATIGFKITPLHPFVIIDQVKAKSNRRPEPEVLAAVHGWFEGFQQIRRDTWGKLSPEVDAGRPRIWRALWRPYWLERRRLPAWLPLSPDERPFGF</sequence>
<dbReference type="EMBL" id="LJYW01000001">
    <property type="protein sequence ID" value="KPL52989.1"/>
    <property type="molecule type" value="Genomic_DNA"/>
</dbReference>
<evidence type="ECO:0000313" key="2">
    <source>
        <dbReference type="Proteomes" id="UP000048984"/>
    </source>
</evidence>
<keyword evidence="2" id="KW-1185">Reference proteome</keyword>
<comment type="caution">
    <text evidence="1">The sequence shown here is derived from an EMBL/GenBank/DDBJ whole genome shotgun (WGS) entry which is preliminary data.</text>
</comment>
<gene>
    <name evidence="1" type="ORF">ABB55_12815</name>
</gene>
<reference evidence="1 2" key="1">
    <citation type="submission" date="2015-09" db="EMBL/GenBank/DDBJ databases">
        <authorList>
            <person name="Jackson K.R."/>
            <person name="Lunt B.L."/>
            <person name="Fisher J.N.B."/>
            <person name="Gardner A.V."/>
            <person name="Bailey M.E."/>
            <person name="Deus L.M."/>
            <person name="Earl A.S."/>
            <person name="Gibby P.D."/>
            <person name="Hartmann K.A."/>
            <person name="Liu J.E."/>
            <person name="Manci A.M."/>
            <person name="Nielsen D.A."/>
            <person name="Solomon M.B."/>
            <person name="Breakwell D.P."/>
            <person name="Burnett S.H."/>
            <person name="Grose J.H."/>
        </authorList>
    </citation>
    <scope>NUCLEOTIDE SEQUENCE [LARGE SCALE GENOMIC DNA]</scope>
    <source>
        <strain evidence="1 2">16</strain>
    </source>
</reference>
<proteinExistence type="predicted"/>
<accession>A0A0P6WEC2</accession>